<evidence type="ECO:0000313" key="3">
    <source>
        <dbReference type="Proteomes" id="UP000749293"/>
    </source>
</evidence>
<dbReference type="Proteomes" id="UP000749293">
    <property type="component" value="Unassembled WGS sequence"/>
</dbReference>
<organism evidence="2 3">
    <name type="scientific">Geosmithia morbida</name>
    <dbReference type="NCBI Taxonomy" id="1094350"/>
    <lineage>
        <taxon>Eukaryota</taxon>
        <taxon>Fungi</taxon>
        <taxon>Dikarya</taxon>
        <taxon>Ascomycota</taxon>
        <taxon>Pezizomycotina</taxon>
        <taxon>Sordariomycetes</taxon>
        <taxon>Hypocreomycetidae</taxon>
        <taxon>Hypocreales</taxon>
        <taxon>Bionectriaceae</taxon>
        <taxon>Geosmithia</taxon>
    </lineage>
</organism>
<keyword evidence="1" id="KW-0732">Signal</keyword>
<dbReference type="GeneID" id="55973146"/>
<feature type="signal peptide" evidence="1">
    <location>
        <begin position="1"/>
        <end position="18"/>
    </location>
</feature>
<dbReference type="AlphaFoldDB" id="A0A9P4YT35"/>
<dbReference type="RefSeq" id="XP_035321268.1">
    <property type="nucleotide sequence ID" value="XM_035468888.1"/>
</dbReference>
<protein>
    <submittedName>
        <fullName evidence="2">Uncharacterized protein</fullName>
    </submittedName>
</protein>
<proteinExistence type="predicted"/>
<gene>
    <name evidence="2" type="ORF">GMORB2_6923</name>
</gene>
<evidence type="ECO:0000256" key="1">
    <source>
        <dbReference type="SAM" id="SignalP"/>
    </source>
</evidence>
<sequence length="175" mass="19255">MRLSTAAVLASALGSTLAASPVTDPWTGPFYLTFVTTNGTEYAADIATVSRGAQAFSSSKIYDTVFAYDPETERMTDYDNPYIGGSSRMLPDEPVWFTADPEEYTPGSEIVQVTEVNTDSGVEERFFIKHDTIQDGTFGWKSYTPREDGLPINVYWVGVGGNSQLRLDLELPAKR</sequence>
<comment type="caution">
    <text evidence="2">The sequence shown here is derived from an EMBL/GenBank/DDBJ whole genome shotgun (WGS) entry which is preliminary data.</text>
</comment>
<evidence type="ECO:0000313" key="2">
    <source>
        <dbReference type="EMBL" id="KAF4122616.1"/>
    </source>
</evidence>
<reference evidence="2" key="1">
    <citation type="submission" date="2020-03" db="EMBL/GenBank/DDBJ databases">
        <title>Site-based positive gene gene selection in Geosmithia morbida across the United States reveals a broad range of putative effectors and factors for local host and environmental adapation.</title>
        <authorList>
            <person name="Onufrak A."/>
            <person name="Murdoch R.W."/>
            <person name="Gazis R."/>
            <person name="Huff M."/>
            <person name="Staton M."/>
            <person name="Klingeman W."/>
            <person name="Hadziabdic D."/>
        </authorList>
    </citation>
    <scope>NUCLEOTIDE SEQUENCE</scope>
    <source>
        <strain evidence="2">1262</strain>
    </source>
</reference>
<keyword evidence="3" id="KW-1185">Reference proteome</keyword>
<accession>A0A9P4YT35</accession>
<feature type="chain" id="PRO_5040252107" evidence="1">
    <location>
        <begin position="19"/>
        <end position="175"/>
    </location>
</feature>
<dbReference type="EMBL" id="JAANYQ010000008">
    <property type="protein sequence ID" value="KAF4122616.1"/>
    <property type="molecule type" value="Genomic_DNA"/>
</dbReference>
<name>A0A9P4YT35_9HYPO</name>